<dbReference type="PANTHER" id="PTHR42924:SF3">
    <property type="entry name" value="POLYMERASE_HISTIDINOL PHOSPHATASE N-TERMINAL DOMAIN-CONTAINING PROTEIN"/>
    <property type="match status" value="1"/>
</dbReference>
<dbReference type="GO" id="GO:0035312">
    <property type="term" value="F:5'-3' DNA exonuclease activity"/>
    <property type="evidence" value="ECO:0007669"/>
    <property type="project" value="TreeGrafter"/>
</dbReference>
<dbReference type="InterPro" id="IPR004013">
    <property type="entry name" value="PHP_dom"/>
</dbReference>
<evidence type="ECO:0000259" key="1">
    <source>
        <dbReference type="SMART" id="SM00481"/>
    </source>
</evidence>
<dbReference type="GO" id="GO:0004534">
    <property type="term" value="F:5'-3' RNA exonuclease activity"/>
    <property type="evidence" value="ECO:0007669"/>
    <property type="project" value="TreeGrafter"/>
</dbReference>
<dbReference type="OrthoDB" id="9791620at2"/>
<comment type="caution">
    <text evidence="2">The sequence shown here is derived from an EMBL/GenBank/DDBJ whole genome shotgun (WGS) entry which is preliminary data.</text>
</comment>
<dbReference type="SUPFAM" id="SSF89550">
    <property type="entry name" value="PHP domain-like"/>
    <property type="match status" value="1"/>
</dbReference>
<evidence type="ECO:0000313" key="3">
    <source>
        <dbReference type="Proteomes" id="UP000284177"/>
    </source>
</evidence>
<accession>A0A419T725</accession>
<protein>
    <submittedName>
        <fullName evidence="2">Phosphoesterase</fullName>
    </submittedName>
</protein>
<name>A0A419T725_9FIRM</name>
<dbReference type="Gene3D" id="3.20.20.140">
    <property type="entry name" value="Metal-dependent hydrolases"/>
    <property type="match status" value="1"/>
</dbReference>
<dbReference type="PANTHER" id="PTHR42924">
    <property type="entry name" value="EXONUCLEASE"/>
    <property type="match status" value="1"/>
</dbReference>
<dbReference type="InterPro" id="IPR003141">
    <property type="entry name" value="Pol/His_phosphatase_N"/>
</dbReference>
<dbReference type="Pfam" id="PF02811">
    <property type="entry name" value="PHP"/>
    <property type="match status" value="1"/>
</dbReference>
<sequence length="241" mass="27120">MKLSIDLHIHSALSPCGDNEMTPNNIVNMAYLKGLDVIAVTDHNTMLNAKPVMELGKEKNILVIPGIEVTTKEEVHVLCYFKELKSGMKFQDIIYDNLPNVKNNTEVFGKQLIFNKKDKVIGEVNKLLINSTNFSLSEIRDLAIKYGGVVVPAHIDKKAYSIISVLGFMPDNLKFNTVEISVNQDYSLLDKFIDIGNYNVIVNSDAHYLGDINERISFIDVKDKTIGSVISYLVKKRRNKV</sequence>
<proteinExistence type="predicted"/>
<dbReference type="SMART" id="SM00481">
    <property type="entry name" value="POLIIIAc"/>
    <property type="match status" value="1"/>
</dbReference>
<dbReference type="Proteomes" id="UP000284177">
    <property type="component" value="Unassembled WGS sequence"/>
</dbReference>
<keyword evidence="3" id="KW-1185">Reference proteome</keyword>
<organism evidence="2 3">
    <name type="scientific">Thermohalobacter berrensis</name>
    <dbReference type="NCBI Taxonomy" id="99594"/>
    <lineage>
        <taxon>Bacteria</taxon>
        <taxon>Bacillati</taxon>
        <taxon>Bacillota</taxon>
        <taxon>Tissierellia</taxon>
        <taxon>Tissierellales</taxon>
        <taxon>Thermohalobacteraceae</taxon>
        <taxon>Thermohalobacter</taxon>
    </lineage>
</organism>
<gene>
    <name evidence="2" type="ORF">BET03_09750</name>
</gene>
<dbReference type="EMBL" id="MCIB01000007">
    <property type="protein sequence ID" value="RKD33188.1"/>
    <property type="molecule type" value="Genomic_DNA"/>
</dbReference>
<dbReference type="CDD" id="cd07432">
    <property type="entry name" value="PHP_HisPPase"/>
    <property type="match status" value="1"/>
</dbReference>
<evidence type="ECO:0000313" key="2">
    <source>
        <dbReference type="EMBL" id="RKD33188.1"/>
    </source>
</evidence>
<reference evidence="2 3" key="1">
    <citation type="submission" date="2016-08" db="EMBL/GenBank/DDBJ databases">
        <title>Novel Firmicutes and Novel Genomes.</title>
        <authorList>
            <person name="Poppleton D.I."/>
            <person name="Gribaldo S."/>
        </authorList>
    </citation>
    <scope>NUCLEOTIDE SEQUENCE [LARGE SCALE GENOMIC DNA]</scope>
    <source>
        <strain evidence="2 3">CTT3</strain>
    </source>
</reference>
<dbReference type="RefSeq" id="WP_120167977.1">
    <property type="nucleotide sequence ID" value="NZ_MCIB01000007.1"/>
</dbReference>
<feature type="domain" description="Polymerase/histidinol phosphatase N-terminal" evidence="1">
    <location>
        <begin position="5"/>
        <end position="73"/>
    </location>
</feature>
<dbReference type="InterPro" id="IPR016195">
    <property type="entry name" value="Pol/histidinol_Pase-like"/>
</dbReference>
<dbReference type="InterPro" id="IPR052018">
    <property type="entry name" value="PHP_domain"/>
</dbReference>
<dbReference type="AlphaFoldDB" id="A0A419T725"/>